<feature type="compositionally biased region" description="Polar residues" evidence="1">
    <location>
        <begin position="251"/>
        <end position="262"/>
    </location>
</feature>
<reference evidence="2 3" key="1">
    <citation type="submission" date="2018-11" db="EMBL/GenBank/DDBJ databases">
        <title>Genome sequence of Apiotrichum porosum DSM 27194.</title>
        <authorList>
            <person name="Aliyu H."/>
            <person name="Gorte O."/>
            <person name="Ochsenreither K."/>
        </authorList>
    </citation>
    <scope>NUCLEOTIDE SEQUENCE [LARGE SCALE GENOMIC DNA]</scope>
    <source>
        <strain evidence="2 3">DSM 27194</strain>
    </source>
</reference>
<evidence type="ECO:0000256" key="1">
    <source>
        <dbReference type="SAM" id="MobiDB-lite"/>
    </source>
</evidence>
<feature type="region of interest" description="Disordered" evidence="1">
    <location>
        <begin position="154"/>
        <end position="284"/>
    </location>
</feature>
<sequence>MATVDGSETMVATLVGEVKRHELDATDAIREVKHTGAASQGIMYLATAYEWPLVKLNMRPQPTDDRFPPFVIALEHSSPVSPSGPISVTTLKELIRPSKPRHDDAGDYDFKLPTVQLIWSTLVTAVEVAADLPFGKPLERLWRIRTAWRRIDTQAEDSGPHGGGMPDPQQLGAAATEEPQSDNPQFRDPSLTQLPPSPHSSPPRLGQRSQHHASKEVVSEDASVHPPTPSHSCHSLRAPKNPACSSDLEKTIQSWRSATLPGSSPAPDAGAGEVVGVPDEPWESDAAFAPDREVYVVLIPADAMTTLIRLRAGR</sequence>
<dbReference type="AlphaFoldDB" id="A0A427XG77"/>
<protein>
    <submittedName>
        <fullName evidence="2">Uncharacterized protein</fullName>
    </submittedName>
</protein>
<gene>
    <name evidence="2" type="ORF">EHS24_002911</name>
</gene>
<accession>A0A427XG77</accession>
<keyword evidence="3" id="KW-1185">Reference proteome</keyword>
<name>A0A427XG77_9TREE</name>
<dbReference type="RefSeq" id="XP_028472995.1">
    <property type="nucleotide sequence ID" value="XM_028618628.1"/>
</dbReference>
<evidence type="ECO:0000313" key="3">
    <source>
        <dbReference type="Proteomes" id="UP000279236"/>
    </source>
</evidence>
<proteinExistence type="predicted"/>
<dbReference type="Proteomes" id="UP000279236">
    <property type="component" value="Unassembled WGS sequence"/>
</dbReference>
<organism evidence="2 3">
    <name type="scientific">Apiotrichum porosum</name>
    <dbReference type="NCBI Taxonomy" id="105984"/>
    <lineage>
        <taxon>Eukaryota</taxon>
        <taxon>Fungi</taxon>
        <taxon>Dikarya</taxon>
        <taxon>Basidiomycota</taxon>
        <taxon>Agaricomycotina</taxon>
        <taxon>Tremellomycetes</taxon>
        <taxon>Trichosporonales</taxon>
        <taxon>Trichosporonaceae</taxon>
        <taxon>Apiotrichum</taxon>
    </lineage>
</organism>
<evidence type="ECO:0000313" key="2">
    <source>
        <dbReference type="EMBL" id="RSH77848.1"/>
    </source>
</evidence>
<dbReference type="EMBL" id="RSCE01000014">
    <property type="protein sequence ID" value="RSH77848.1"/>
    <property type="molecule type" value="Genomic_DNA"/>
</dbReference>
<comment type="caution">
    <text evidence="2">The sequence shown here is derived from an EMBL/GenBank/DDBJ whole genome shotgun (WGS) entry which is preliminary data.</text>
</comment>
<dbReference type="GeneID" id="39587454"/>